<dbReference type="EMBL" id="HACG01015552">
    <property type="protein sequence ID" value="CEK62417.1"/>
    <property type="molecule type" value="Transcribed_RNA"/>
</dbReference>
<organism evidence="2">
    <name type="scientific">Arion vulgaris</name>
    <dbReference type="NCBI Taxonomy" id="1028688"/>
    <lineage>
        <taxon>Eukaryota</taxon>
        <taxon>Metazoa</taxon>
        <taxon>Spiralia</taxon>
        <taxon>Lophotrochozoa</taxon>
        <taxon>Mollusca</taxon>
        <taxon>Gastropoda</taxon>
        <taxon>Heterobranchia</taxon>
        <taxon>Euthyneura</taxon>
        <taxon>Panpulmonata</taxon>
        <taxon>Eupulmonata</taxon>
        <taxon>Stylommatophora</taxon>
        <taxon>Helicina</taxon>
        <taxon>Arionoidea</taxon>
        <taxon>Arionidae</taxon>
        <taxon>Arion</taxon>
    </lineage>
</organism>
<evidence type="ECO:0000256" key="1">
    <source>
        <dbReference type="SAM" id="MobiDB-lite"/>
    </source>
</evidence>
<protein>
    <submittedName>
        <fullName evidence="2">Uncharacterized protein</fullName>
    </submittedName>
</protein>
<gene>
    <name evidence="2" type="primary">ORF45107</name>
</gene>
<proteinExistence type="predicted"/>
<reference evidence="2" key="1">
    <citation type="submission" date="2014-12" db="EMBL/GenBank/DDBJ databases">
        <title>Insight into the proteome of Arion vulgaris.</title>
        <authorList>
            <person name="Aradska J."/>
            <person name="Bulat T."/>
            <person name="Smidak R."/>
            <person name="Sarate P."/>
            <person name="Gangsoo J."/>
            <person name="Sialana F."/>
            <person name="Bilban M."/>
            <person name="Lubec G."/>
        </authorList>
    </citation>
    <scope>NUCLEOTIDE SEQUENCE</scope>
    <source>
        <tissue evidence="2">Skin</tissue>
    </source>
</reference>
<feature type="compositionally biased region" description="Basic residues" evidence="1">
    <location>
        <begin position="29"/>
        <end position="38"/>
    </location>
</feature>
<dbReference type="AlphaFoldDB" id="A0A0B6Z1X5"/>
<name>A0A0B6Z1X5_9EUPU</name>
<feature type="region of interest" description="Disordered" evidence="1">
    <location>
        <begin position="1"/>
        <end position="45"/>
    </location>
</feature>
<feature type="non-terminal residue" evidence="2">
    <location>
        <position position="1"/>
    </location>
</feature>
<sequence>QDVFELHTNSQAPALQCDPYSQDEDLAPAKKKSNRGRNKPQDDHNTVKCISSGSFKILVGQTPASIKRQQWSEFCKFFKMDQLTLAETLLAADVEKRLSMLKEF</sequence>
<evidence type="ECO:0000313" key="2">
    <source>
        <dbReference type="EMBL" id="CEK62417.1"/>
    </source>
</evidence>
<feature type="non-terminal residue" evidence="2">
    <location>
        <position position="104"/>
    </location>
</feature>
<accession>A0A0B6Z1X5</accession>